<evidence type="ECO:0000256" key="1">
    <source>
        <dbReference type="SAM" id="MobiDB-lite"/>
    </source>
</evidence>
<feature type="region of interest" description="Disordered" evidence="1">
    <location>
        <begin position="30"/>
        <end position="55"/>
    </location>
</feature>
<dbReference type="EMBL" id="QPIJ01000092">
    <property type="protein sequence ID" value="RCV85841.1"/>
    <property type="molecule type" value="Genomic_DNA"/>
</dbReference>
<dbReference type="RefSeq" id="WP_147273797.1">
    <property type="nucleotide sequence ID" value="NZ_QPIJ01000092.1"/>
</dbReference>
<evidence type="ECO:0000313" key="4">
    <source>
        <dbReference type="Proteomes" id="UP000253204"/>
    </source>
</evidence>
<reference evidence="3 4" key="1">
    <citation type="submission" date="2018-07" db="EMBL/GenBank/DDBJ databases">
        <title>Halomonas rutogse sp. nov., isolated from Lake TangqianCo on Tibetan Plateau.</title>
        <authorList>
            <person name="Lu H."/>
            <person name="Xing P."/>
            <person name="Wu Q."/>
        </authorList>
    </citation>
    <scope>NUCLEOTIDE SEQUENCE [LARGE SCALE GENOMIC DNA]</scope>
    <source>
        <strain evidence="3 4">TQ8S</strain>
    </source>
</reference>
<evidence type="ECO:0000259" key="2">
    <source>
        <dbReference type="Pfam" id="PF03050"/>
    </source>
</evidence>
<organism evidence="3 4">
    <name type="scientific">Vreelandella rituensis</name>
    <dbReference type="NCBI Taxonomy" id="2282306"/>
    <lineage>
        <taxon>Bacteria</taxon>
        <taxon>Pseudomonadati</taxon>
        <taxon>Pseudomonadota</taxon>
        <taxon>Gammaproteobacteria</taxon>
        <taxon>Oceanospirillales</taxon>
        <taxon>Halomonadaceae</taxon>
        <taxon>Vreelandella</taxon>
    </lineage>
</organism>
<dbReference type="PANTHER" id="PTHR33678">
    <property type="entry name" value="BLL1576 PROTEIN"/>
    <property type="match status" value="1"/>
</dbReference>
<gene>
    <name evidence="3" type="ORF">DU506_20055</name>
</gene>
<dbReference type="AlphaFoldDB" id="A0A368TMM5"/>
<feature type="domain" description="Transposase IS66 central" evidence="2">
    <location>
        <begin position="15"/>
        <end position="110"/>
    </location>
</feature>
<comment type="caution">
    <text evidence="3">The sequence shown here is derived from an EMBL/GenBank/DDBJ whole genome shotgun (WGS) entry which is preliminary data.</text>
</comment>
<dbReference type="Proteomes" id="UP000253204">
    <property type="component" value="Unassembled WGS sequence"/>
</dbReference>
<evidence type="ECO:0000313" key="3">
    <source>
        <dbReference type="EMBL" id="RCV85841.1"/>
    </source>
</evidence>
<accession>A0A368TMM5</accession>
<dbReference type="InterPro" id="IPR004291">
    <property type="entry name" value="Transposase_IS66_central"/>
</dbReference>
<feature type="compositionally biased region" description="Pro residues" evidence="1">
    <location>
        <begin position="37"/>
        <end position="46"/>
    </location>
</feature>
<proteinExistence type="predicted"/>
<dbReference type="OrthoDB" id="6133698at2"/>
<name>A0A368TMM5_9GAMM</name>
<protein>
    <submittedName>
        <fullName evidence="3">IS66 family transposase</fullName>
    </submittedName>
</protein>
<dbReference type="Pfam" id="PF03050">
    <property type="entry name" value="DDE_Tnp_IS66"/>
    <property type="match status" value="1"/>
</dbReference>
<feature type="non-terminal residue" evidence="3">
    <location>
        <position position="1"/>
    </location>
</feature>
<dbReference type="PANTHER" id="PTHR33678:SF1">
    <property type="entry name" value="BLL1576 PROTEIN"/>
    <property type="match status" value="1"/>
</dbReference>
<sequence length="154" mass="17505">LAMNQAVEDAGGRLSPDAVRRWRERYRHCLAEGDVESPPPSKPPPGTRGRTKRTQARNLLERLQAREDDVLRFLEDSAAPFTNNQGERDLRMTKVQQKISGCFRSWEGAEIFCRMRSFLSTSVKQGLSAHAALEQLFAGEMPLFMRRDERSQAA</sequence>
<dbReference type="InterPro" id="IPR052344">
    <property type="entry name" value="Transposase-related"/>
</dbReference>
<keyword evidence="4" id="KW-1185">Reference proteome</keyword>